<dbReference type="WBParaSite" id="PDA_v2.g14025.t1">
    <property type="protein sequence ID" value="PDA_v2.g14025.t1"/>
    <property type="gene ID" value="PDA_v2.g14025"/>
</dbReference>
<protein>
    <submittedName>
        <fullName evidence="3">Uncharacterized protein</fullName>
    </submittedName>
</protein>
<evidence type="ECO:0000256" key="1">
    <source>
        <dbReference type="SAM" id="MobiDB-lite"/>
    </source>
</evidence>
<evidence type="ECO:0000313" key="2">
    <source>
        <dbReference type="Proteomes" id="UP000887578"/>
    </source>
</evidence>
<feature type="region of interest" description="Disordered" evidence="1">
    <location>
        <begin position="1"/>
        <end position="23"/>
    </location>
</feature>
<dbReference type="Proteomes" id="UP000887578">
    <property type="component" value="Unplaced"/>
</dbReference>
<organism evidence="2 3">
    <name type="scientific">Panagrolaimus davidi</name>
    <dbReference type="NCBI Taxonomy" id="227884"/>
    <lineage>
        <taxon>Eukaryota</taxon>
        <taxon>Metazoa</taxon>
        <taxon>Ecdysozoa</taxon>
        <taxon>Nematoda</taxon>
        <taxon>Chromadorea</taxon>
        <taxon>Rhabditida</taxon>
        <taxon>Tylenchina</taxon>
        <taxon>Panagrolaimomorpha</taxon>
        <taxon>Panagrolaimoidea</taxon>
        <taxon>Panagrolaimidae</taxon>
        <taxon>Panagrolaimus</taxon>
    </lineage>
</organism>
<dbReference type="AlphaFoldDB" id="A0A914PES7"/>
<sequence length="200" mass="23517">MTSNPSRPAIQPPKRTHESIVDLPNPLKSPSWIVSEQTCIEIYNKSNKQIVQFLNDFLPKLCNIHEVFLDKIPHHHFKELDAVIKHFWNTFPENFDLARELRKERLSQRFLLTEEFKERLNSCEGLIISTNGEMYECRWSPSRNTFVPKIADYTETKNSFWQYPTVLKDDTLFLAVSKRDMKLYTVTIPSGAHSLLRILH</sequence>
<accession>A0A914PES7</accession>
<reference evidence="3" key="1">
    <citation type="submission" date="2022-11" db="UniProtKB">
        <authorList>
            <consortium name="WormBaseParasite"/>
        </authorList>
    </citation>
    <scope>IDENTIFICATION</scope>
</reference>
<evidence type="ECO:0000313" key="3">
    <source>
        <dbReference type="WBParaSite" id="PDA_v2.g14025.t1"/>
    </source>
</evidence>
<name>A0A914PES7_9BILA</name>
<proteinExistence type="predicted"/>
<keyword evidence="2" id="KW-1185">Reference proteome</keyword>